<proteinExistence type="predicted"/>
<evidence type="ECO:0000313" key="1">
    <source>
        <dbReference type="EMBL" id="CCT63594.1"/>
    </source>
</evidence>
<dbReference type="EMBL" id="HF679024">
    <property type="protein sequence ID" value="CCT63594.1"/>
    <property type="molecule type" value="Genomic_DNA"/>
</dbReference>
<evidence type="ECO:0000313" key="2">
    <source>
        <dbReference type="Proteomes" id="UP000016800"/>
    </source>
</evidence>
<dbReference type="GeneID" id="35398741"/>
<dbReference type="Proteomes" id="UP000016800">
    <property type="component" value="Chromosome II"/>
</dbReference>
<dbReference type="VEuPathDB" id="FungiDB:FFUJ_05260"/>
<name>S0DLW5_GIBF5</name>
<dbReference type="AlphaFoldDB" id="S0DLW5"/>
<dbReference type="HOGENOM" id="CLU_1758950_0_0_1"/>
<dbReference type="RefSeq" id="XP_023425675.1">
    <property type="nucleotide sequence ID" value="XM_023571356.1"/>
</dbReference>
<gene>
    <name evidence="1" type="ORF">FFUJ_05260</name>
</gene>
<accession>S0DLW5</accession>
<protein>
    <submittedName>
        <fullName evidence="1">Uncharacterized protein</fullName>
    </submittedName>
</protein>
<reference evidence="1 2" key="1">
    <citation type="journal article" date="2013" name="PLoS Pathog.">
        <title>Deciphering the cryptic genome: genome-wide analyses of the rice pathogen Fusarium fujikuroi reveal complex regulation of secondary metabolism and novel metabolites.</title>
        <authorList>
            <person name="Wiemann P."/>
            <person name="Sieber C.M."/>
            <person name="von Bargen K.W."/>
            <person name="Studt L."/>
            <person name="Niehaus E.M."/>
            <person name="Espino J.J."/>
            <person name="Huss K."/>
            <person name="Michielse C.B."/>
            <person name="Albermann S."/>
            <person name="Wagner D."/>
            <person name="Bergner S.V."/>
            <person name="Connolly L.R."/>
            <person name="Fischer A."/>
            <person name="Reuter G."/>
            <person name="Kleigrewe K."/>
            <person name="Bald T."/>
            <person name="Wingfield B.D."/>
            <person name="Ophir R."/>
            <person name="Freeman S."/>
            <person name="Hippler M."/>
            <person name="Smith K.M."/>
            <person name="Brown D.W."/>
            <person name="Proctor R.H."/>
            <person name="Munsterkotter M."/>
            <person name="Freitag M."/>
            <person name="Humpf H.U."/>
            <person name="Guldener U."/>
            <person name="Tudzynski B."/>
        </authorList>
    </citation>
    <scope>NUCLEOTIDE SEQUENCE [LARGE SCALE GENOMIC DNA]</scope>
    <source>
        <strain evidence="2">CBS 195.34 / IMI 58289 / NRRL A-6831</strain>
    </source>
</reference>
<keyword evidence="2" id="KW-1185">Reference proteome</keyword>
<organism evidence="1 2">
    <name type="scientific">Gibberella fujikuroi (strain CBS 195.34 / IMI 58289 / NRRL A-6831)</name>
    <name type="common">Bakanae and foot rot disease fungus</name>
    <name type="synonym">Fusarium fujikuroi</name>
    <dbReference type="NCBI Taxonomy" id="1279085"/>
    <lineage>
        <taxon>Eukaryota</taxon>
        <taxon>Fungi</taxon>
        <taxon>Dikarya</taxon>
        <taxon>Ascomycota</taxon>
        <taxon>Pezizomycotina</taxon>
        <taxon>Sordariomycetes</taxon>
        <taxon>Hypocreomycetidae</taxon>
        <taxon>Hypocreales</taxon>
        <taxon>Nectriaceae</taxon>
        <taxon>Fusarium</taxon>
        <taxon>Fusarium fujikuroi species complex</taxon>
    </lineage>
</organism>
<sequence>MACIDISMILAKFREYIEQETNAVFYGSNHFNFVDTTTFPALQTVQGQPEALGLAEEGMRTLKLPQDYCVNLKTLELYVHKGNAFGLAGETPSESLHKALSQVDAQLKAVPSLEEIIIRYFYDRPIPEALQLMQGLGWIVLMGDEVAP</sequence>